<reference evidence="2 3" key="1">
    <citation type="journal article" date="2020" name="Microorganisms">
        <title>Reliable Identification of Environmental Pseudomonas Isolates Using the rpoD Gene.</title>
        <authorList>
            <consortium name="The Broad Institute Genome Sequencing Platform"/>
            <person name="Girard L."/>
            <person name="Lood C."/>
            <person name="Rokni-Zadeh H."/>
            <person name="van Noort V."/>
            <person name="Lavigne R."/>
            <person name="De Mot R."/>
        </authorList>
    </citation>
    <scope>NUCLEOTIDE SEQUENCE [LARGE SCALE GENOMIC DNA]</scope>
    <source>
        <strain evidence="2 3">RW8P3</strain>
    </source>
</reference>
<evidence type="ECO:0000313" key="3">
    <source>
        <dbReference type="Proteomes" id="UP000634530"/>
    </source>
</evidence>
<organism evidence="2 3">
    <name type="scientific">Pseudomonas vanderleydeniana</name>
    <dbReference type="NCBI Taxonomy" id="2745495"/>
    <lineage>
        <taxon>Bacteria</taxon>
        <taxon>Pseudomonadati</taxon>
        <taxon>Pseudomonadota</taxon>
        <taxon>Gammaproteobacteria</taxon>
        <taxon>Pseudomonadales</taxon>
        <taxon>Pseudomonadaceae</taxon>
        <taxon>Pseudomonas</taxon>
    </lineage>
</organism>
<dbReference type="EMBL" id="CP077093">
    <property type="protein sequence ID" value="QXI31502.1"/>
    <property type="molecule type" value="Genomic_DNA"/>
</dbReference>
<evidence type="ECO:0000259" key="1">
    <source>
        <dbReference type="PROSITE" id="PS50851"/>
    </source>
</evidence>
<gene>
    <name evidence="2" type="ORF">HU752_015035</name>
</gene>
<proteinExistence type="predicted"/>
<dbReference type="GO" id="GO:0006935">
    <property type="term" value="P:chemotaxis"/>
    <property type="evidence" value="ECO:0007669"/>
    <property type="project" value="InterPro"/>
</dbReference>
<dbReference type="KEGG" id="pvw:HU752_015035"/>
<dbReference type="PANTHER" id="PTHR22617">
    <property type="entry name" value="CHEMOTAXIS SENSOR HISTIDINE KINASE-RELATED"/>
    <property type="match status" value="1"/>
</dbReference>
<name>A0A9E6PS71_9PSED</name>
<protein>
    <submittedName>
        <fullName evidence="2">Chemotaxis protein CheW</fullName>
    </submittedName>
</protein>
<dbReference type="SUPFAM" id="SSF50341">
    <property type="entry name" value="CheW-like"/>
    <property type="match status" value="1"/>
</dbReference>
<keyword evidence="3" id="KW-1185">Reference proteome</keyword>
<dbReference type="SMART" id="SM00260">
    <property type="entry name" value="CheW"/>
    <property type="match status" value="1"/>
</dbReference>
<evidence type="ECO:0000313" key="2">
    <source>
        <dbReference type="EMBL" id="QXI31502.1"/>
    </source>
</evidence>
<dbReference type="AlphaFoldDB" id="A0A9E6PS71"/>
<dbReference type="PANTHER" id="PTHR22617:SF41">
    <property type="entry name" value="CHEMOTAXIS SIGNAL TRANSDUCTION SYSTEM ADAPTOR PROTEIN CHEW"/>
    <property type="match status" value="1"/>
</dbReference>
<dbReference type="InterPro" id="IPR039315">
    <property type="entry name" value="CheW"/>
</dbReference>
<dbReference type="GO" id="GO:0005829">
    <property type="term" value="C:cytosol"/>
    <property type="evidence" value="ECO:0007669"/>
    <property type="project" value="TreeGrafter"/>
</dbReference>
<feature type="domain" description="CheW-like" evidence="1">
    <location>
        <begin position="15"/>
        <end position="159"/>
    </location>
</feature>
<dbReference type="Proteomes" id="UP000634530">
    <property type="component" value="Chromosome"/>
</dbReference>
<dbReference type="Gene3D" id="2.30.30.40">
    <property type="entry name" value="SH3 Domains"/>
    <property type="match status" value="1"/>
</dbReference>
<dbReference type="GO" id="GO:0007165">
    <property type="term" value="P:signal transduction"/>
    <property type="evidence" value="ECO:0007669"/>
    <property type="project" value="InterPro"/>
</dbReference>
<sequence>MPLAGFNSAPLPEAPQQYLTFTLAEEVFAVGTRSVREIIEYGCLTGVPMLPPSVLGVINLRGGVVPIMDLRQRFGAGPTTIKRRSCIVILEVERGDLRQVMGIVVEAVNAVIEIDAQCVEPPPSFGGHLHTGFINGLAKLDGRLVVMLDMGRALSLDGLQCLAETSQYDGLQQSA</sequence>
<dbReference type="InterPro" id="IPR036061">
    <property type="entry name" value="CheW-like_dom_sf"/>
</dbReference>
<dbReference type="Gene3D" id="2.40.50.180">
    <property type="entry name" value="CheA-289, Domain 4"/>
    <property type="match status" value="1"/>
</dbReference>
<dbReference type="PROSITE" id="PS50851">
    <property type="entry name" value="CHEW"/>
    <property type="match status" value="1"/>
</dbReference>
<reference evidence="2 3" key="2">
    <citation type="journal article" date="2021" name="Microorganisms">
        <title>The Ever-Expanding Pseudomonas Genus: Description of 43 New Species and Partition of the Pseudomonas putida Group.</title>
        <authorList>
            <person name="Girard L."/>
            <person name="Lood C."/>
            <person name="Hofte M."/>
            <person name="Vandamme P."/>
            <person name="Rokni-Zadeh H."/>
            <person name="van Noort V."/>
            <person name="Lavigne R."/>
            <person name="De Mot R."/>
        </authorList>
    </citation>
    <scope>NUCLEOTIDE SEQUENCE [LARGE SCALE GENOMIC DNA]</scope>
    <source>
        <strain evidence="2 3">RW8P3</strain>
    </source>
</reference>
<dbReference type="Pfam" id="PF01584">
    <property type="entry name" value="CheW"/>
    <property type="match status" value="1"/>
</dbReference>
<accession>A0A9E6PS71</accession>
<dbReference type="InterPro" id="IPR002545">
    <property type="entry name" value="CheW-lke_dom"/>
</dbReference>